<dbReference type="InterPro" id="IPR003018">
    <property type="entry name" value="GAF"/>
</dbReference>
<gene>
    <name evidence="5" type="ORF">HNR42_000280</name>
</gene>
<name>A0A841HY56_9DEIO</name>
<organism evidence="5 6">
    <name type="scientific">Deinobacterium chartae</name>
    <dbReference type="NCBI Taxonomy" id="521158"/>
    <lineage>
        <taxon>Bacteria</taxon>
        <taxon>Thermotogati</taxon>
        <taxon>Deinococcota</taxon>
        <taxon>Deinococci</taxon>
        <taxon>Deinococcales</taxon>
        <taxon>Deinococcaceae</taxon>
        <taxon>Deinobacterium</taxon>
    </lineage>
</organism>
<dbReference type="InterPro" id="IPR036890">
    <property type="entry name" value="HATPase_C_sf"/>
</dbReference>
<proteinExistence type="predicted"/>
<dbReference type="CDD" id="cd16917">
    <property type="entry name" value="HATPase_UhpB-NarQ-NarX-like"/>
    <property type="match status" value="1"/>
</dbReference>
<dbReference type="RefSeq" id="WP_183983725.1">
    <property type="nucleotide sequence ID" value="NZ_JACHHG010000001.1"/>
</dbReference>
<dbReference type="InterPro" id="IPR003594">
    <property type="entry name" value="HATPase_dom"/>
</dbReference>
<accession>A0A841HY56</accession>
<dbReference type="Proteomes" id="UP000569951">
    <property type="component" value="Unassembled WGS sequence"/>
</dbReference>
<keyword evidence="1 5" id="KW-0808">Transferase</keyword>
<dbReference type="GO" id="GO:0016020">
    <property type="term" value="C:membrane"/>
    <property type="evidence" value="ECO:0007669"/>
    <property type="project" value="InterPro"/>
</dbReference>
<keyword evidence="3" id="KW-0902">Two-component regulatory system</keyword>
<evidence type="ECO:0000313" key="5">
    <source>
        <dbReference type="EMBL" id="MBB6096868.1"/>
    </source>
</evidence>
<evidence type="ECO:0000259" key="4">
    <source>
        <dbReference type="SMART" id="SM00387"/>
    </source>
</evidence>
<dbReference type="GO" id="GO:0000155">
    <property type="term" value="F:phosphorelay sensor kinase activity"/>
    <property type="evidence" value="ECO:0007669"/>
    <property type="project" value="InterPro"/>
</dbReference>
<dbReference type="SUPFAM" id="SSF55781">
    <property type="entry name" value="GAF domain-like"/>
    <property type="match status" value="1"/>
</dbReference>
<reference evidence="5 6" key="1">
    <citation type="submission" date="2020-08" db="EMBL/GenBank/DDBJ databases">
        <title>Genomic Encyclopedia of Type Strains, Phase IV (KMG-IV): sequencing the most valuable type-strain genomes for metagenomic binning, comparative biology and taxonomic classification.</title>
        <authorList>
            <person name="Goeker M."/>
        </authorList>
    </citation>
    <scope>NUCLEOTIDE SEQUENCE [LARGE SCALE GENOMIC DNA]</scope>
    <source>
        <strain evidence="5 6">DSM 21458</strain>
    </source>
</reference>
<dbReference type="SMART" id="SM00387">
    <property type="entry name" value="HATPase_c"/>
    <property type="match status" value="1"/>
</dbReference>
<dbReference type="InterPro" id="IPR011712">
    <property type="entry name" value="Sig_transdc_His_kin_sub3_dim/P"/>
</dbReference>
<dbReference type="EC" id="2.7.13.3" evidence="5"/>
<dbReference type="GO" id="GO:0046983">
    <property type="term" value="F:protein dimerization activity"/>
    <property type="evidence" value="ECO:0007669"/>
    <property type="project" value="InterPro"/>
</dbReference>
<evidence type="ECO:0000256" key="2">
    <source>
        <dbReference type="ARBA" id="ARBA00022777"/>
    </source>
</evidence>
<feature type="domain" description="Histidine kinase/HSP90-like ATPase" evidence="4">
    <location>
        <begin position="289"/>
        <end position="379"/>
    </location>
</feature>
<dbReference type="Pfam" id="PF02518">
    <property type="entry name" value="HATPase_c"/>
    <property type="match status" value="1"/>
</dbReference>
<dbReference type="PANTHER" id="PTHR24421">
    <property type="entry name" value="NITRATE/NITRITE SENSOR PROTEIN NARX-RELATED"/>
    <property type="match status" value="1"/>
</dbReference>
<dbReference type="PANTHER" id="PTHR24421:SF61">
    <property type="entry name" value="OXYGEN SENSOR HISTIDINE KINASE NREB"/>
    <property type="match status" value="1"/>
</dbReference>
<dbReference type="SUPFAM" id="SSF55874">
    <property type="entry name" value="ATPase domain of HSP90 chaperone/DNA topoisomerase II/histidine kinase"/>
    <property type="match status" value="1"/>
</dbReference>
<evidence type="ECO:0000313" key="6">
    <source>
        <dbReference type="Proteomes" id="UP000569951"/>
    </source>
</evidence>
<dbReference type="Gene3D" id="3.30.450.40">
    <property type="match status" value="1"/>
</dbReference>
<protein>
    <submittedName>
        <fullName evidence="5">Two-component system NarL family sensor kinase</fullName>
        <ecNumber evidence="5">2.7.13.3</ecNumber>
    </submittedName>
</protein>
<dbReference type="Pfam" id="PF13185">
    <property type="entry name" value="GAF_2"/>
    <property type="match status" value="1"/>
</dbReference>
<dbReference type="Pfam" id="PF07730">
    <property type="entry name" value="HisKA_3"/>
    <property type="match status" value="1"/>
</dbReference>
<dbReference type="AlphaFoldDB" id="A0A841HY56"/>
<sequence>MAINPTDTSRRMRELATLGSIGEVLNREADFEAAAQQALDRLVDLLGLEAGWIFLDEGETQAGRFRLSGTTGLPPALGEDGGRPLCVGSCDCQWLYRHGRLDAGVNIVHCSRLESASGDRRGLEVHASVPLLGRAGPVGIVNLAASGRERFDEPTLAFLTAVGRQLGMALERSRLHEARTLEARRTAALEERARLASEMHDSVAQVLFAAELALRVAREDPRPEGREAALERGAELVGSALGELRGLIELLRPPPLQVGLCAALERLVSRVSGSVRVQLEVAELHPAPEVSEALYRIAQEALHNALRHAGAQNVWVRLGRRAGRVRLVIEDDGQGLSGLPSGLGIAGMRARAQQVGGVLTLRTRRGGGLKVEVKGTWPA</sequence>
<comment type="caution">
    <text evidence="5">The sequence shown here is derived from an EMBL/GenBank/DDBJ whole genome shotgun (WGS) entry which is preliminary data.</text>
</comment>
<dbReference type="EMBL" id="JACHHG010000001">
    <property type="protein sequence ID" value="MBB6096868.1"/>
    <property type="molecule type" value="Genomic_DNA"/>
</dbReference>
<keyword evidence="6" id="KW-1185">Reference proteome</keyword>
<dbReference type="InterPro" id="IPR029016">
    <property type="entry name" value="GAF-like_dom_sf"/>
</dbReference>
<evidence type="ECO:0000256" key="1">
    <source>
        <dbReference type="ARBA" id="ARBA00022679"/>
    </source>
</evidence>
<keyword evidence="2 5" id="KW-0418">Kinase</keyword>
<evidence type="ECO:0000256" key="3">
    <source>
        <dbReference type="ARBA" id="ARBA00023012"/>
    </source>
</evidence>
<dbReference type="InterPro" id="IPR050482">
    <property type="entry name" value="Sensor_HK_TwoCompSys"/>
</dbReference>
<dbReference type="Gene3D" id="1.20.5.1930">
    <property type="match status" value="1"/>
</dbReference>
<dbReference type="Gene3D" id="3.30.565.10">
    <property type="entry name" value="Histidine kinase-like ATPase, C-terminal domain"/>
    <property type="match status" value="1"/>
</dbReference>